<evidence type="ECO:0000313" key="11">
    <source>
        <dbReference type="Proteomes" id="UP000664122"/>
    </source>
</evidence>
<feature type="domain" description="Dyp-type peroxidase C-terminal" evidence="9">
    <location>
        <begin position="239"/>
        <end position="416"/>
    </location>
</feature>
<evidence type="ECO:0000256" key="6">
    <source>
        <dbReference type="ARBA" id="ARBA00023002"/>
    </source>
</evidence>
<dbReference type="PANTHER" id="PTHR30521:SF4">
    <property type="entry name" value="DEFERROCHELATASE"/>
    <property type="match status" value="1"/>
</dbReference>
<feature type="domain" description="Dyp-type peroxidase N-terminal" evidence="8">
    <location>
        <begin position="73"/>
        <end position="228"/>
    </location>
</feature>
<dbReference type="RefSeq" id="WP_207257276.1">
    <property type="nucleotide sequence ID" value="NZ_JAFMPP010000005.1"/>
</dbReference>
<keyword evidence="5" id="KW-0732">Signal</keyword>
<dbReference type="NCBIfam" id="TIGR01413">
    <property type="entry name" value="Dyp_perox_fam"/>
    <property type="match status" value="1"/>
</dbReference>
<dbReference type="PANTHER" id="PTHR30521">
    <property type="entry name" value="DEFERROCHELATASE/PEROXIDASE"/>
    <property type="match status" value="1"/>
</dbReference>
<dbReference type="GO" id="GO:0005829">
    <property type="term" value="C:cytosol"/>
    <property type="evidence" value="ECO:0007669"/>
    <property type="project" value="TreeGrafter"/>
</dbReference>
<dbReference type="Pfam" id="PF04261">
    <property type="entry name" value="Dyp_perox_N"/>
    <property type="match status" value="1"/>
</dbReference>
<dbReference type="InterPro" id="IPR048328">
    <property type="entry name" value="Dyp_perox_C"/>
</dbReference>
<comment type="cofactor">
    <cofactor evidence="1">
        <name>heme b</name>
        <dbReference type="ChEBI" id="CHEBI:60344"/>
    </cofactor>
</comment>
<dbReference type="InterPro" id="IPR006314">
    <property type="entry name" value="Dyp_peroxidase"/>
</dbReference>
<keyword evidence="6" id="KW-0560">Oxidoreductase</keyword>
<comment type="caution">
    <text evidence="10">The sequence shown here is derived from an EMBL/GenBank/DDBJ whole genome shotgun (WGS) entry which is preliminary data.</text>
</comment>
<name>A0A939FVW7_9HYPH</name>
<dbReference type="InterPro" id="IPR006311">
    <property type="entry name" value="TAT_signal"/>
</dbReference>
<dbReference type="GO" id="GO:0020037">
    <property type="term" value="F:heme binding"/>
    <property type="evidence" value="ECO:0007669"/>
    <property type="project" value="InterPro"/>
</dbReference>
<dbReference type="Pfam" id="PF20628">
    <property type="entry name" value="Dyp_perox_C"/>
    <property type="match status" value="1"/>
</dbReference>
<evidence type="ECO:0000256" key="3">
    <source>
        <dbReference type="ARBA" id="ARBA00022617"/>
    </source>
</evidence>
<dbReference type="EMBL" id="JAFMPP010000005">
    <property type="protein sequence ID" value="MBO0662487.1"/>
    <property type="molecule type" value="Genomic_DNA"/>
</dbReference>
<accession>A0A939FVW7</accession>
<protein>
    <submittedName>
        <fullName evidence="10">Dyp-type peroxidase</fullName>
    </submittedName>
</protein>
<evidence type="ECO:0000259" key="9">
    <source>
        <dbReference type="Pfam" id="PF20628"/>
    </source>
</evidence>
<dbReference type="Proteomes" id="UP000664122">
    <property type="component" value="Unassembled WGS sequence"/>
</dbReference>
<evidence type="ECO:0000256" key="2">
    <source>
        <dbReference type="ARBA" id="ARBA00022559"/>
    </source>
</evidence>
<organism evidence="10 11">
    <name type="scientific">Jiella flava</name>
    <dbReference type="NCBI Taxonomy" id="2816857"/>
    <lineage>
        <taxon>Bacteria</taxon>
        <taxon>Pseudomonadati</taxon>
        <taxon>Pseudomonadota</taxon>
        <taxon>Alphaproteobacteria</taxon>
        <taxon>Hyphomicrobiales</taxon>
        <taxon>Aurantimonadaceae</taxon>
        <taxon>Jiella</taxon>
    </lineage>
</organism>
<reference evidence="10" key="1">
    <citation type="submission" date="2021-03" db="EMBL/GenBank/DDBJ databases">
        <title>Whole genome sequence of Jiella sp. CQZ9-1.</title>
        <authorList>
            <person name="Tuo L."/>
        </authorList>
    </citation>
    <scope>NUCLEOTIDE SEQUENCE</scope>
    <source>
        <strain evidence="10">CQZ9-1</strain>
    </source>
</reference>
<dbReference type="PROSITE" id="PS51404">
    <property type="entry name" value="DYP_PEROXIDASE"/>
    <property type="match status" value="1"/>
</dbReference>
<evidence type="ECO:0000256" key="1">
    <source>
        <dbReference type="ARBA" id="ARBA00001970"/>
    </source>
</evidence>
<dbReference type="SUPFAM" id="SSF54909">
    <property type="entry name" value="Dimeric alpha+beta barrel"/>
    <property type="match status" value="1"/>
</dbReference>
<proteinExistence type="predicted"/>
<dbReference type="AlphaFoldDB" id="A0A939FVW7"/>
<evidence type="ECO:0000256" key="5">
    <source>
        <dbReference type="ARBA" id="ARBA00022729"/>
    </source>
</evidence>
<keyword evidence="4" id="KW-0479">Metal-binding</keyword>
<evidence type="ECO:0000313" key="10">
    <source>
        <dbReference type="EMBL" id="MBO0662487.1"/>
    </source>
</evidence>
<dbReference type="PROSITE" id="PS51318">
    <property type="entry name" value="TAT"/>
    <property type="match status" value="1"/>
</dbReference>
<evidence type="ECO:0000256" key="4">
    <source>
        <dbReference type="ARBA" id="ARBA00022723"/>
    </source>
</evidence>
<keyword evidence="2 10" id="KW-0575">Peroxidase</keyword>
<dbReference type="InterPro" id="IPR048327">
    <property type="entry name" value="Dyp_perox_N"/>
</dbReference>
<dbReference type="GO" id="GO:0004601">
    <property type="term" value="F:peroxidase activity"/>
    <property type="evidence" value="ECO:0007669"/>
    <property type="project" value="UniProtKB-KW"/>
</dbReference>
<keyword evidence="3" id="KW-0349">Heme</keyword>
<dbReference type="InterPro" id="IPR011008">
    <property type="entry name" value="Dimeric_a/b-barrel"/>
</dbReference>
<evidence type="ECO:0000259" key="8">
    <source>
        <dbReference type="Pfam" id="PF04261"/>
    </source>
</evidence>
<evidence type="ECO:0000256" key="7">
    <source>
        <dbReference type="ARBA" id="ARBA00023004"/>
    </source>
</evidence>
<sequence length="432" mass="46505">MNDDAVEKTGEKAAGGMHLSRRGMLLGAVAGGFGAAIAPSHAEAGSSSKASTGSDDEIDLDRSIPFYGEGVAQAGIHTPPQRHILYMTFDLTTTDQRALQVLLARWSAAIAQLMKGEPIGQVEPERQGAVGFDTGEALGLDPASLSVTVGLGPRIFTEALGLADKRPPLMRELKQLPSDAFRPELTGGDLSLQACCDDQQVAYHAVRDLARIAKQTGVAQTRWTVMGFGRASAGKGQTTPRNLFGFKDGTRNIVDDEDFARHVFIADGPKWQHQGSYQVVRKIAMHIENWDTDRVSDQNAVFGRHKVSGAPLSGTYEFETPDFAARDANGDLLIPANAHIHLAAHENNGGIKILRRSYNYTDGINAVGQLDAGLLFISYQKDPAQFETLQERLGASDGMNEYISHIGSAIFFVPPAPREGSYIGEALFSAQT</sequence>
<keyword evidence="7" id="KW-0408">Iron</keyword>
<keyword evidence="11" id="KW-1185">Reference proteome</keyword>
<gene>
    <name evidence="10" type="ORF">J1C48_07865</name>
</gene>
<dbReference type="GO" id="GO:0046872">
    <property type="term" value="F:metal ion binding"/>
    <property type="evidence" value="ECO:0007669"/>
    <property type="project" value="UniProtKB-KW"/>
</dbReference>